<feature type="transmembrane region" description="Helical" evidence="7">
    <location>
        <begin position="265"/>
        <end position="288"/>
    </location>
</feature>
<feature type="transmembrane region" description="Helical" evidence="7">
    <location>
        <begin position="159"/>
        <end position="177"/>
    </location>
</feature>
<dbReference type="PROSITE" id="PS50928">
    <property type="entry name" value="ABC_TM1"/>
    <property type="match status" value="1"/>
</dbReference>
<feature type="transmembrane region" description="Helical" evidence="7">
    <location>
        <begin position="128"/>
        <end position="153"/>
    </location>
</feature>
<dbReference type="PANTHER" id="PTHR43386:SF1">
    <property type="entry name" value="D,D-DIPEPTIDE TRANSPORT SYSTEM PERMEASE PROTEIN DDPC-RELATED"/>
    <property type="match status" value="1"/>
</dbReference>
<dbReference type="InterPro" id="IPR025966">
    <property type="entry name" value="OppC_N"/>
</dbReference>
<dbReference type="InterPro" id="IPR035906">
    <property type="entry name" value="MetI-like_sf"/>
</dbReference>
<dbReference type="Gene3D" id="1.10.3720.10">
    <property type="entry name" value="MetI-like"/>
    <property type="match status" value="1"/>
</dbReference>
<evidence type="ECO:0000256" key="3">
    <source>
        <dbReference type="ARBA" id="ARBA00022475"/>
    </source>
</evidence>
<proteinExistence type="inferred from homology"/>
<comment type="caution">
    <text evidence="9">The sequence shown here is derived from an EMBL/GenBank/DDBJ whole genome shotgun (WGS) entry which is preliminary data.</text>
</comment>
<evidence type="ECO:0000259" key="8">
    <source>
        <dbReference type="PROSITE" id="PS50928"/>
    </source>
</evidence>
<keyword evidence="5 7" id="KW-1133">Transmembrane helix</keyword>
<dbReference type="GO" id="GO:0005886">
    <property type="term" value="C:plasma membrane"/>
    <property type="evidence" value="ECO:0007669"/>
    <property type="project" value="UniProtKB-SubCell"/>
</dbReference>
<organism evidence="9 10">
    <name type="scientific">Ferroacidibacillus organovorans</name>
    <dbReference type="NCBI Taxonomy" id="1765683"/>
    <lineage>
        <taxon>Bacteria</taxon>
        <taxon>Bacillati</taxon>
        <taxon>Bacillota</taxon>
        <taxon>Bacilli</taxon>
        <taxon>Bacillales</taxon>
        <taxon>Alicyclobacillaceae</taxon>
        <taxon>Ferroacidibacillus</taxon>
    </lineage>
</organism>
<dbReference type="Pfam" id="PF00528">
    <property type="entry name" value="BPD_transp_1"/>
    <property type="match status" value="1"/>
</dbReference>
<sequence length="310" mass="33855">MVVIAEATLPKSQPPAVVKKKRWRNLRAFVRNPRAIAGMSILGIFVFIAVFAPWIARYNPQATEFLPSQGPSAAHWFGTTNTGQDLFSQFVWGTQTTLLVGFGGGTIQLILGLTIGMYGGYKGGVIDAILNVLSNIFLVLPALALLIVIESYIRNTTPLINGLIIGLTGWAWGARVFRAQTMSLVGRDFVVAAKLSGQSDWRIMFTEILPNMYSIAASSFMYSCLGAILAEAGLAYLGLENLNSNSWGTILYWAFNGDAMLTGAWYWFVPPGLAIALVGMSFALMNFAMDQITNPRLNVAKRRGSQRDRA</sequence>
<evidence type="ECO:0000313" key="9">
    <source>
        <dbReference type="EMBL" id="OAG94901.1"/>
    </source>
</evidence>
<comment type="subcellular location">
    <subcellularLocation>
        <location evidence="1 7">Cell membrane</location>
        <topology evidence="1 7">Multi-pass membrane protein</topology>
    </subcellularLocation>
</comment>
<keyword evidence="4 7" id="KW-0812">Transmembrane</keyword>
<dbReference type="InterPro" id="IPR000515">
    <property type="entry name" value="MetI-like"/>
</dbReference>
<accession>A0A853KEQ5</accession>
<evidence type="ECO:0000256" key="4">
    <source>
        <dbReference type="ARBA" id="ARBA00022692"/>
    </source>
</evidence>
<feature type="transmembrane region" description="Helical" evidence="7">
    <location>
        <begin position="35"/>
        <end position="56"/>
    </location>
</feature>
<evidence type="ECO:0000256" key="2">
    <source>
        <dbReference type="ARBA" id="ARBA00022448"/>
    </source>
</evidence>
<feature type="transmembrane region" description="Helical" evidence="7">
    <location>
        <begin position="98"/>
        <end position="121"/>
    </location>
</feature>
<name>A0A853KEQ5_9BACL</name>
<dbReference type="GO" id="GO:0071916">
    <property type="term" value="F:dipeptide transmembrane transporter activity"/>
    <property type="evidence" value="ECO:0007669"/>
    <property type="project" value="TreeGrafter"/>
</dbReference>
<comment type="similarity">
    <text evidence="7">Belongs to the binding-protein-dependent transport system permease family.</text>
</comment>
<dbReference type="CDD" id="cd06261">
    <property type="entry name" value="TM_PBP2"/>
    <property type="match status" value="1"/>
</dbReference>
<dbReference type="Proteomes" id="UP000077421">
    <property type="component" value="Unassembled WGS sequence"/>
</dbReference>
<dbReference type="AlphaFoldDB" id="A0A853KEQ5"/>
<dbReference type="Pfam" id="PF12911">
    <property type="entry name" value="OppC_N"/>
    <property type="match status" value="1"/>
</dbReference>
<evidence type="ECO:0000256" key="7">
    <source>
        <dbReference type="RuleBase" id="RU363032"/>
    </source>
</evidence>
<reference evidence="9 10" key="1">
    <citation type="submission" date="2016-02" db="EMBL/GenBank/DDBJ databases">
        <title>Draft genome sequence of Acidibacillus ferrooxidans SLC66.</title>
        <authorList>
            <person name="Oliveira G."/>
            <person name="Nancucheo I."/>
            <person name="Dall'Agnol H."/>
            <person name="Johnson B."/>
            <person name="Oliveira R."/>
            <person name="Nunes G.L."/>
            <person name="Tzotzos G."/>
            <person name="Orellana S.C."/>
            <person name="Salim A.C."/>
            <person name="Araujo F.M."/>
        </authorList>
    </citation>
    <scope>NUCLEOTIDE SEQUENCE [LARGE SCALE GENOMIC DNA]</scope>
    <source>
        <strain evidence="9 10">SLC66</strain>
    </source>
</reference>
<dbReference type="SUPFAM" id="SSF161098">
    <property type="entry name" value="MetI-like"/>
    <property type="match status" value="1"/>
</dbReference>
<protein>
    <submittedName>
        <fullName evidence="9">Peptide ABC transporter permease</fullName>
    </submittedName>
</protein>
<evidence type="ECO:0000313" key="10">
    <source>
        <dbReference type="Proteomes" id="UP000077421"/>
    </source>
</evidence>
<evidence type="ECO:0000256" key="6">
    <source>
        <dbReference type="ARBA" id="ARBA00023136"/>
    </source>
</evidence>
<dbReference type="InterPro" id="IPR050366">
    <property type="entry name" value="BP-dependent_transpt_permease"/>
</dbReference>
<keyword evidence="2 7" id="KW-0813">Transport</keyword>
<keyword evidence="6 7" id="KW-0472">Membrane</keyword>
<keyword evidence="3" id="KW-1003">Cell membrane</keyword>
<evidence type="ECO:0000256" key="5">
    <source>
        <dbReference type="ARBA" id="ARBA00022989"/>
    </source>
</evidence>
<gene>
    <name evidence="9" type="ORF">AYW79_02585</name>
</gene>
<dbReference type="EMBL" id="LSUQ01000005">
    <property type="protein sequence ID" value="OAG94901.1"/>
    <property type="molecule type" value="Genomic_DNA"/>
</dbReference>
<feature type="domain" description="ABC transmembrane type-1" evidence="8">
    <location>
        <begin position="94"/>
        <end position="286"/>
    </location>
</feature>
<feature type="transmembrane region" description="Helical" evidence="7">
    <location>
        <begin position="212"/>
        <end position="237"/>
    </location>
</feature>
<dbReference type="PANTHER" id="PTHR43386">
    <property type="entry name" value="OLIGOPEPTIDE TRANSPORT SYSTEM PERMEASE PROTEIN APPC"/>
    <property type="match status" value="1"/>
</dbReference>
<evidence type="ECO:0000256" key="1">
    <source>
        <dbReference type="ARBA" id="ARBA00004651"/>
    </source>
</evidence>